<accession>A0A4D4JDI8</accession>
<dbReference type="Proteomes" id="UP000298860">
    <property type="component" value="Unassembled WGS sequence"/>
</dbReference>
<feature type="transmembrane region" description="Helical" evidence="2">
    <location>
        <begin position="18"/>
        <end position="39"/>
    </location>
</feature>
<keyword evidence="4" id="KW-1185">Reference proteome</keyword>
<sequence>MSEAGTPTKRAGLFDLRWVIALLFGFYGIVLLVVGIAFTTEADTAKAGTNLNLWSGLGMLGLAILFAAWAQLRPLRVPTAASEGAATGPADDADGAGER</sequence>
<dbReference type="EMBL" id="BJFL01000024">
    <property type="protein sequence ID" value="GDY32429.1"/>
    <property type="molecule type" value="Genomic_DNA"/>
</dbReference>
<protein>
    <submittedName>
        <fullName evidence="3">Uncharacterized protein</fullName>
    </submittedName>
</protein>
<evidence type="ECO:0000256" key="2">
    <source>
        <dbReference type="SAM" id="Phobius"/>
    </source>
</evidence>
<dbReference type="RefSeq" id="WP_137815435.1">
    <property type="nucleotide sequence ID" value="NZ_BJFL01000024.1"/>
</dbReference>
<dbReference type="AlphaFoldDB" id="A0A4D4JDI8"/>
<keyword evidence="2" id="KW-1133">Transmembrane helix</keyword>
<proteinExistence type="predicted"/>
<evidence type="ECO:0000256" key="1">
    <source>
        <dbReference type="SAM" id="MobiDB-lite"/>
    </source>
</evidence>
<evidence type="ECO:0000313" key="3">
    <source>
        <dbReference type="EMBL" id="GDY32429.1"/>
    </source>
</evidence>
<gene>
    <name evidence="3" type="ORF">GTS_40620</name>
</gene>
<evidence type="ECO:0000313" key="4">
    <source>
        <dbReference type="Proteomes" id="UP000298860"/>
    </source>
</evidence>
<organism evidence="3 4">
    <name type="scientific">Gandjariella thermophila</name>
    <dbReference type="NCBI Taxonomy" id="1931992"/>
    <lineage>
        <taxon>Bacteria</taxon>
        <taxon>Bacillati</taxon>
        <taxon>Actinomycetota</taxon>
        <taxon>Actinomycetes</taxon>
        <taxon>Pseudonocardiales</taxon>
        <taxon>Pseudonocardiaceae</taxon>
        <taxon>Gandjariella</taxon>
    </lineage>
</organism>
<feature type="region of interest" description="Disordered" evidence="1">
    <location>
        <begin position="79"/>
        <end position="99"/>
    </location>
</feature>
<keyword evidence="2" id="KW-0812">Transmembrane</keyword>
<name>A0A4D4JDI8_9PSEU</name>
<feature type="transmembrane region" description="Helical" evidence="2">
    <location>
        <begin position="51"/>
        <end position="70"/>
    </location>
</feature>
<comment type="caution">
    <text evidence="3">The sequence shown here is derived from an EMBL/GenBank/DDBJ whole genome shotgun (WGS) entry which is preliminary data.</text>
</comment>
<keyword evidence="2" id="KW-0472">Membrane</keyword>
<reference evidence="4" key="1">
    <citation type="submission" date="2019-04" db="EMBL/GenBank/DDBJ databases">
        <title>Draft genome sequence of Pseudonocardiaceae bacterium SL3-2-4.</title>
        <authorList>
            <person name="Ningsih F."/>
            <person name="Yokota A."/>
            <person name="Sakai Y."/>
            <person name="Nanatani K."/>
            <person name="Yabe S."/>
            <person name="Oetari A."/>
            <person name="Sjamsuridzal W."/>
        </authorList>
    </citation>
    <scope>NUCLEOTIDE SEQUENCE [LARGE SCALE GENOMIC DNA]</scope>
    <source>
        <strain evidence="4">SL3-2-4</strain>
    </source>
</reference>
<dbReference type="OrthoDB" id="5196985at2"/>